<dbReference type="AlphaFoldDB" id="A0A1I5H7Y6"/>
<dbReference type="GeneID" id="99648018"/>
<dbReference type="PANTHER" id="PTHR47472:SF1">
    <property type="entry name" value="DUF1446-DOMAIN-CONTAINING PROTEIN"/>
    <property type="match status" value="1"/>
</dbReference>
<evidence type="ECO:0000313" key="2">
    <source>
        <dbReference type="EMBL" id="SFO44116.1"/>
    </source>
</evidence>
<dbReference type="InParanoid" id="A0A1I5H7Y6"/>
<keyword evidence="3" id="KW-1185">Reference proteome</keyword>
<gene>
    <name evidence="2" type="ORF">SAMN04489713_10653</name>
</gene>
<evidence type="ECO:0000313" key="3">
    <source>
        <dbReference type="Proteomes" id="UP000183413"/>
    </source>
</evidence>
<feature type="domain" description="Acyclic terpene utilisation N-terminal" evidence="1">
    <location>
        <begin position="10"/>
        <end position="437"/>
    </location>
</feature>
<dbReference type="EMBL" id="FOVH01000006">
    <property type="protein sequence ID" value="SFO44116.1"/>
    <property type="molecule type" value="Genomic_DNA"/>
</dbReference>
<dbReference type="RefSeq" id="WP_033331182.1">
    <property type="nucleotide sequence ID" value="NZ_CP083237.1"/>
</dbReference>
<sequence>MTRPEDPRTVRVGSGAGFEGDRIAPAVDLAERGNLDALVLECLAERTIALGQRRRLADPAQGYDPRLRARLEALLPPASRAGAPILSNMGAANPRAAGRAALEIAAGLGLGGLRIAVVTGDDVLDRLDLDAPALEDGRPLGEHGPVISANAYLGADALLPALDAGADLVITGRVADPSLFLAPIAHRLGWEAADWPRIAAGTLVGHLLECAGQITGGYFADPGYKDVPGLADLGFPFADVRADGSATIGKLPGTGGVVSRATVREQLLYEITDPAAYRTPDVLLDVRGVTVEETGPDRVLVRGAAGRPRPEALKVSVGYHAGHRAEAEISYVGPNARRRAELAARIVEERLARAGVRPRLDLIGTLPAEPRDGRAGECRLRVAALAPDPGRAGDVCHEVEALYTNGPAGGGGVRTRVDDVIGIVSALLPREAVAPATEILEVPVARPGEPAHPTA</sequence>
<dbReference type="Pfam" id="PF07287">
    <property type="entry name" value="AtuA"/>
    <property type="match status" value="1"/>
</dbReference>
<dbReference type="STRING" id="1993.SAMN04489713_10653"/>
<protein>
    <recommendedName>
        <fullName evidence="1">Acyclic terpene utilisation N-terminal domain-containing protein</fullName>
    </recommendedName>
</protein>
<reference evidence="2 3" key="1">
    <citation type="submission" date="2016-10" db="EMBL/GenBank/DDBJ databases">
        <authorList>
            <person name="de Groot N.N."/>
        </authorList>
    </citation>
    <scope>NUCLEOTIDE SEQUENCE [LARGE SCALE GENOMIC DNA]</scope>
    <source>
        <strain evidence="2 3">DSM 43067</strain>
    </source>
</reference>
<dbReference type="eggNOG" id="COG3185">
    <property type="taxonomic scope" value="Bacteria"/>
</dbReference>
<accession>A0A1I5H7Y6</accession>
<dbReference type="PANTHER" id="PTHR47472">
    <property type="entry name" value="PROPIONYL-COA CARBOXYLASE"/>
    <property type="match status" value="1"/>
</dbReference>
<dbReference type="InterPro" id="IPR010839">
    <property type="entry name" value="AtuA_N"/>
</dbReference>
<proteinExistence type="predicted"/>
<name>A0A1I5H7Y6_9ACTN</name>
<organism evidence="2 3">
    <name type="scientific">Actinomadura madurae</name>
    <dbReference type="NCBI Taxonomy" id="1993"/>
    <lineage>
        <taxon>Bacteria</taxon>
        <taxon>Bacillati</taxon>
        <taxon>Actinomycetota</taxon>
        <taxon>Actinomycetes</taxon>
        <taxon>Streptosporangiales</taxon>
        <taxon>Thermomonosporaceae</taxon>
        <taxon>Actinomadura</taxon>
    </lineage>
</organism>
<evidence type="ECO:0000259" key="1">
    <source>
        <dbReference type="Pfam" id="PF07287"/>
    </source>
</evidence>
<dbReference type="Proteomes" id="UP000183413">
    <property type="component" value="Unassembled WGS sequence"/>
</dbReference>